<dbReference type="Pfam" id="PF08447">
    <property type="entry name" value="PAS_3"/>
    <property type="match status" value="1"/>
</dbReference>
<feature type="domain" description="GGDEF" evidence="2">
    <location>
        <begin position="199"/>
        <end position="326"/>
    </location>
</feature>
<dbReference type="GO" id="GO:1902201">
    <property type="term" value="P:negative regulation of bacterial-type flagellum-dependent cell motility"/>
    <property type="evidence" value="ECO:0007669"/>
    <property type="project" value="TreeGrafter"/>
</dbReference>
<feature type="transmembrane region" description="Helical" evidence="1">
    <location>
        <begin position="12"/>
        <end position="34"/>
    </location>
</feature>
<dbReference type="RefSeq" id="WP_127200342.1">
    <property type="nucleotide sequence ID" value="NZ_RZNX01000008.1"/>
</dbReference>
<accession>A0A433X4K9</accession>
<dbReference type="PANTHER" id="PTHR45138:SF9">
    <property type="entry name" value="DIGUANYLATE CYCLASE DGCM-RELATED"/>
    <property type="match status" value="1"/>
</dbReference>
<keyword evidence="1" id="KW-0472">Membrane</keyword>
<reference evidence="3 4" key="1">
    <citation type="submission" date="2018-12" db="EMBL/GenBank/DDBJ databases">
        <authorList>
            <person name="Sun L."/>
            <person name="Chen Z."/>
        </authorList>
    </citation>
    <scope>NUCLEOTIDE SEQUENCE [LARGE SCALE GENOMIC DNA]</scope>
    <source>
        <strain evidence="3 4">3-5-3</strain>
    </source>
</reference>
<dbReference type="AlphaFoldDB" id="A0A433X4K9"/>
<evidence type="ECO:0000259" key="2">
    <source>
        <dbReference type="PROSITE" id="PS50887"/>
    </source>
</evidence>
<protein>
    <submittedName>
        <fullName evidence="3">Diguanylate cyclase</fullName>
    </submittedName>
</protein>
<dbReference type="PROSITE" id="PS50887">
    <property type="entry name" value="GGDEF"/>
    <property type="match status" value="1"/>
</dbReference>
<dbReference type="NCBIfam" id="TIGR00254">
    <property type="entry name" value="GGDEF"/>
    <property type="match status" value="1"/>
</dbReference>
<dbReference type="EMBL" id="RZNX01000008">
    <property type="protein sequence ID" value="RUT28994.1"/>
    <property type="molecule type" value="Genomic_DNA"/>
</dbReference>
<comment type="caution">
    <text evidence="3">The sequence shown here is derived from an EMBL/GenBank/DDBJ whole genome shotgun (WGS) entry which is preliminary data.</text>
</comment>
<dbReference type="InterPro" id="IPR013655">
    <property type="entry name" value="PAS_fold_3"/>
</dbReference>
<dbReference type="CDD" id="cd01949">
    <property type="entry name" value="GGDEF"/>
    <property type="match status" value="1"/>
</dbReference>
<dbReference type="SUPFAM" id="SSF55073">
    <property type="entry name" value="Nucleotide cyclase"/>
    <property type="match status" value="1"/>
</dbReference>
<proteinExistence type="predicted"/>
<dbReference type="PANTHER" id="PTHR45138">
    <property type="entry name" value="REGULATORY COMPONENTS OF SENSORY TRANSDUCTION SYSTEM"/>
    <property type="match status" value="1"/>
</dbReference>
<dbReference type="Proteomes" id="UP000272464">
    <property type="component" value="Unassembled WGS sequence"/>
</dbReference>
<dbReference type="InterPro" id="IPR035965">
    <property type="entry name" value="PAS-like_dom_sf"/>
</dbReference>
<dbReference type="InterPro" id="IPR029787">
    <property type="entry name" value="Nucleotide_cyclase"/>
</dbReference>
<organism evidence="3 4">
    <name type="scientific">Paenibacillus zeisoli</name>
    <dbReference type="NCBI Taxonomy" id="2496267"/>
    <lineage>
        <taxon>Bacteria</taxon>
        <taxon>Bacillati</taxon>
        <taxon>Bacillota</taxon>
        <taxon>Bacilli</taxon>
        <taxon>Bacillales</taxon>
        <taxon>Paenibacillaceae</taxon>
        <taxon>Paenibacillus</taxon>
    </lineage>
</organism>
<dbReference type="InterPro" id="IPR000160">
    <property type="entry name" value="GGDEF_dom"/>
</dbReference>
<evidence type="ECO:0000256" key="1">
    <source>
        <dbReference type="SAM" id="Phobius"/>
    </source>
</evidence>
<sequence>MKSIAEGDEMWWISFLSGMSISVLLMGALMRIWAGRSRSRSTHDTRTVELLEGTRDIVYYLELEPVRRYRYVYAPLDRLMEPEQQISSLDNPQLVFLRIHPEDMNQFYQKLNGEFDFEQPILYRIRDCHGQYMWYEELATPVFDEGKLTAIQGIVRPAQDRLEYQQYLEYRIAHDSMTGLYNREHFEILVSHYDVKVDAPAAIIVCDMDNLKYVNDNFGHIMGDLYIKEAAGLLSKMVSEEVMVCRVGGDEFAILVVNKTLYQVNKLVQDLKQRVVLFRMERPDLNMDISLGYAYSEHSLQQMDYLFLEADREMYRSKNTKKLARA</sequence>
<dbReference type="GO" id="GO:0052621">
    <property type="term" value="F:diguanylate cyclase activity"/>
    <property type="evidence" value="ECO:0007669"/>
    <property type="project" value="TreeGrafter"/>
</dbReference>
<evidence type="ECO:0000313" key="4">
    <source>
        <dbReference type="Proteomes" id="UP000272464"/>
    </source>
</evidence>
<evidence type="ECO:0000313" key="3">
    <source>
        <dbReference type="EMBL" id="RUT28994.1"/>
    </source>
</evidence>
<name>A0A433X4K9_9BACL</name>
<dbReference type="GO" id="GO:0043709">
    <property type="term" value="P:cell adhesion involved in single-species biofilm formation"/>
    <property type="evidence" value="ECO:0007669"/>
    <property type="project" value="TreeGrafter"/>
</dbReference>
<keyword evidence="1" id="KW-0812">Transmembrane</keyword>
<keyword evidence="1" id="KW-1133">Transmembrane helix</keyword>
<dbReference type="InterPro" id="IPR043128">
    <property type="entry name" value="Rev_trsase/Diguanyl_cyclase"/>
</dbReference>
<dbReference type="SMART" id="SM00267">
    <property type="entry name" value="GGDEF"/>
    <property type="match status" value="1"/>
</dbReference>
<dbReference type="GO" id="GO:0005886">
    <property type="term" value="C:plasma membrane"/>
    <property type="evidence" value="ECO:0007669"/>
    <property type="project" value="TreeGrafter"/>
</dbReference>
<gene>
    <name evidence="3" type="ORF">EJP77_16445</name>
</gene>
<dbReference type="Gene3D" id="3.30.70.270">
    <property type="match status" value="1"/>
</dbReference>
<dbReference type="Pfam" id="PF00990">
    <property type="entry name" value="GGDEF"/>
    <property type="match status" value="1"/>
</dbReference>
<dbReference type="OrthoDB" id="9759607at2"/>
<keyword evidence="4" id="KW-1185">Reference proteome</keyword>
<dbReference type="Gene3D" id="3.30.450.20">
    <property type="entry name" value="PAS domain"/>
    <property type="match status" value="1"/>
</dbReference>
<dbReference type="InterPro" id="IPR050469">
    <property type="entry name" value="Diguanylate_Cyclase"/>
</dbReference>
<dbReference type="SUPFAM" id="SSF55785">
    <property type="entry name" value="PYP-like sensor domain (PAS domain)"/>
    <property type="match status" value="1"/>
</dbReference>